<protein>
    <submittedName>
        <fullName evidence="1">Uncharacterized protein</fullName>
    </submittedName>
</protein>
<gene>
    <name evidence="1" type="ORF">Tci_872893</name>
</gene>
<sequence>MKDKLDFRNVRNKMHKAFPLPVTEFALPEKIVATARRKEKPLPGRSHCYQYQEETASQ</sequence>
<proteinExistence type="predicted"/>
<dbReference type="AlphaFoldDB" id="A0A699SW18"/>
<feature type="non-terminal residue" evidence="1">
    <location>
        <position position="58"/>
    </location>
</feature>
<evidence type="ECO:0000313" key="1">
    <source>
        <dbReference type="EMBL" id="GFD00924.1"/>
    </source>
</evidence>
<comment type="caution">
    <text evidence="1">The sequence shown here is derived from an EMBL/GenBank/DDBJ whole genome shotgun (WGS) entry which is preliminary data.</text>
</comment>
<name>A0A699SW18_TANCI</name>
<reference evidence="1" key="1">
    <citation type="journal article" date="2019" name="Sci. Rep.">
        <title>Draft genome of Tanacetum cinerariifolium, the natural source of mosquito coil.</title>
        <authorList>
            <person name="Yamashiro T."/>
            <person name="Shiraishi A."/>
            <person name="Satake H."/>
            <person name="Nakayama K."/>
        </authorList>
    </citation>
    <scope>NUCLEOTIDE SEQUENCE</scope>
</reference>
<dbReference type="EMBL" id="BKCJ011188018">
    <property type="protein sequence ID" value="GFD00924.1"/>
    <property type="molecule type" value="Genomic_DNA"/>
</dbReference>
<accession>A0A699SW18</accession>
<organism evidence="1">
    <name type="scientific">Tanacetum cinerariifolium</name>
    <name type="common">Dalmatian daisy</name>
    <name type="synonym">Chrysanthemum cinerariifolium</name>
    <dbReference type="NCBI Taxonomy" id="118510"/>
    <lineage>
        <taxon>Eukaryota</taxon>
        <taxon>Viridiplantae</taxon>
        <taxon>Streptophyta</taxon>
        <taxon>Embryophyta</taxon>
        <taxon>Tracheophyta</taxon>
        <taxon>Spermatophyta</taxon>
        <taxon>Magnoliopsida</taxon>
        <taxon>eudicotyledons</taxon>
        <taxon>Gunneridae</taxon>
        <taxon>Pentapetalae</taxon>
        <taxon>asterids</taxon>
        <taxon>campanulids</taxon>
        <taxon>Asterales</taxon>
        <taxon>Asteraceae</taxon>
        <taxon>Asteroideae</taxon>
        <taxon>Anthemideae</taxon>
        <taxon>Anthemidinae</taxon>
        <taxon>Tanacetum</taxon>
    </lineage>
</organism>